<dbReference type="CDD" id="cd00773">
    <property type="entry name" value="HisRS-like_core"/>
    <property type="match status" value="1"/>
</dbReference>
<gene>
    <name evidence="10" type="primary">hisS</name>
    <name evidence="13" type="ORF">CLV59_111112</name>
</gene>
<keyword evidence="4 10" id="KW-0436">Ligase</keyword>
<dbReference type="InterPro" id="IPR004154">
    <property type="entry name" value="Anticodon-bd"/>
</dbReference>
<keyword evidence="8 10" id="KW-0030">Aminoacyl-tRNA synthetase</keyword>
<comment type="subunit">
    <text evidence="2 10">Homodimer.</text>
</comment>
<dbReference type="GO" id="GO:0004821">
    <property type="term" value="F:histidine-tRNA ligase activity"/>
    <property type="evidence" value="ECO:0007669"/>
    <property type="project" value="UniProtKB-UniRule"/>
</dbReference>
<keyword evidence="14" id="KW-1185">Reference proteome</keyword>
<dbReference type="Gene3D" id="3.40.50.800">
    <property type="entry name" value="Anticodon-binding domain"/>
    <property type="match status" value="1"/>
</dbReference>
<evidence type="ECO:0000256" key="10">
    <source>
        <dbReference type="HAMAP-Rule" id="MF_00127"/>
    </source>
</evidence>
<evidence type="ECO:0000259" key="12">
    <source>
        <dbReference type="PROSITE" id="PS50862"/>
    </source>
</evidence>
<accession>A0A327VTV6</accession>
<dbReference type="InterPro" id="IPR036621">
    <property type="entry name" value="Anticodon-bd_dom_sf"/>
</dbReference>
<evidence type="ECO:0000256" key="7">
    <source>
        <dbReference type="ARBA" id="ARBA00022917"/>
    </source>
</evidence>
<dbReference type="CDD" id="cd00859">
    <property type="entry name" value="HisRS_anticodon"/>
    <property type="match status" value="1"/>
</dbReference>
<dbReference type="PIRSF" id="PIRSF001549">
    <property type="entry name" value="His-tRNA_synth"/>
    <property type="match status" value="1"/>
</dbReference>
<feature type="binding site" evidence="11">
    <location>
        <position position="127"/>
    </location>
    <ligand>
        <name>L-histidine</name>
        <dbReference type="ChEBI" id="CHEBI:57595"/>
    </ligand>
</feature>
<protein>
    <recommendedName>
        <fullName evidence="10">Histidine--tRNA ligase</fullName>
        <ecNumber evidence="10">6.1.1.21</ecNumber>
    </recommendedName>
    <alternativeName>
        <fullName evidence="10">Histidyl-tRNA synthetase</fullName>
        <shortName evidence="10">HisRS</shortName>
    </alternativeName>
</protein>
<dbReference type="InterPro" id="IPR033656">
    <property type="entry name" value="HisRS_anticodon"/>
</dbReference>
<dbReference type="Proteomes" id="UP000249819">
    <property type="component" value="Unassembled WGS sequence"/>
</dbReference>
<feature type="domain" description="Aminoacyl-transfer RNA synthetases class-II family profile" evidence="12">
    <location>
        <begin position="1"/>
        <end position="346"/>
    </location>
</feature>
<dbReference type="Pfam" id="PF13393">
    <property type="entry name" value="tRNA-synt_His"/>
    <property type="match status" value="1"/>
</dbReference>
<evidence type="ECO:0000256" key="8">
    <source>
        <dbReference type="ARBA" id="ARBA00023146"/>
    </source>
</evidence>
<evidence type="ECO:0000256" key="6">
    <source>
        <dbReference type="ARBA" id="ARBA00022840"/>
    </source>
</evidence>
<evidence type="ECO:0000313" key="14">
    <source>
        <dbReference type="Proteomes" id="UP000249819"/>
    </source>
</evidence>
<evidence type="ECO:0000256" key="2">
    <source>
        <dbReference type="ARBA" id="ARBA00011738"/>
    </source>
</evidence>
<dbReference type="InterPro" id="IPR045864">
    <property type="entry name" value="aa-tRNA-synth_II/BPL/LPL"/>
</dbReference>
<dbReference type="EMBL" id="QLMA01000011">
    <property type="protein sequence ID" value="RAJ73993.1"/>
    <property type="molecule type" value="Genomic_DNA"/>
</dbReference>
<dbReference type="PANTHER" id="PTHR11476:SF7">
    <property type="entry name" value="HISTIDINE--TRNA LIGASE"/>
    <property type="match status" value="1"/>
</dbReference>
<evidence type="ECO:0000256" key="1">
    <source>
        <dbReference type="ARBA" id="ARBA00008226"/>
    </source>
</evidence>
<dbReference type="GO" id="GO:0005524">
    <property type="term" value="F:ATP binding"/>
    <property type="evidence" value="ECO:0007669"/>
    <property type="project" value="UniProtKB-UniRule"/>
</dbReference>
<dbReference type="InterPro" id="IPR041715">
    <property type="entry name" value="HisRS-like_core"/>
</dbReference>
<keyword evidence="7 10" id="KW-0648">Protein biosynthesis</keyword>
<keyword evidence="5 10" id="KW-0547">Nucleotide-binding</keyword>
<sequence>MIKPSIPKGTRDFGPVIVRKRNYIFQTIREVFELYGFQPLETPAMENLSTLTGKYGEEGDKLMFKVLNNGEIFAEAEKATNNKELVSALSEKALRYDLTIPFARFVVMNQNDLAMPFKRYQMQPVWRADRPQKGRYREFYQCDADVVGSNSLLNEVELLLIYDTVFSRLGLQGVELRVNNRKILYGLAEVIGKTDLLTDITISIDKLDKIGAEGVRKELSERGLSTEDINTIEQFLAIDGSSEEKLEKLRNLLKDSPTAQKGIEELAFVLNSGYTSYNSIPVVDVTLARGLNYYTGMIVEVKAPATVKMGSIGGGGRYDDLTGLFGLPGISGVGISFGVDRIYDVLEELKLFPETAQQSTRVLFLNLGEANARAAFGHVQALRNKGIAAEIYHESSKMDKQMKYADKRGIPFVAIIGESELQENLVSIKNLQTGQQEKIAAATVADFTF</sequence>
<dbReference type="HAMAP" id="MF_00127">
    <property type="entry name" value="His_tRNA_synth"/>
    <property type="match status" value="1"/>
</dbReference>
<evidence type="ECO:0000256" key="5">
    <source>
        <dbReference type="ARBA" id="ARBA00022741"/>
    </source>
</evidence>
<dbReference type="NCBIfam" id="TIGR00442">
    <property type="entry name" value="hisS"/>
    <property type="match status" value="1"/>
</dbReference>
<keyword evidence="3 10" id="KW-0963">Cytoplasm</keyword>
<dbReference type="FunFam" id="3.30.930.10:FF:000093">
    <property type="entry name" value="Histidine--tRNA ligase"/>
    <property type="match status" value="1"/>
</dbReference>
<dbReference type="InterPro" id="IPR006195">
    <property type="entry name" value="aa-tRNA-synth_II"/>
</dbReference>
<dbReference type="Gene3D" id="3.30.930.10">
    <property type="entry name" value="Bira Bifunctional Protein, Domain 2"/>
    <property type="match status" value="1"/>
</dbReference>
<dbReference type="PROSITE" id="PS50862">
    <property type="entry name" value="AA_TRNA_LIGASE_II"/>
    <property type="match status" value="1"/>
</dbReference>
<comment type="caution">
    <text evidence="13">The sequence shown here is derived from an EMBL/GenBank/DDBJ whole genome shotgun (WGS) entry which is preliminary data.</text>
</comment>
<evidence type="ECO:0000256" key="3">
    <source>
        <dbReference type="ARBA" id="ARBA00022490"/>
    </source>
</evidence>
<feature type="binding site" evidence="11">
    <location>
        <position position="145"/>
    </location>
    <ligand>
        <name>L-histidine</name>
        <dbReference type="ChEBI" id="CHEBI:57595"/>
    </ligand>
</feature>
<evidence type="ECO:0000256" key="4">
    <source>
        <dbReference type="ARBA" id="ARBA00022598"/>
    </source>
</evidence>
<feature type="binding site" evidence="11">
    <location>
        <begin position="293"/>
        <end position="294"/>
    </location>
    <ligand>
        <name>L-histidine</name>
        <dbReference type="ChEBI" id="CHEBI:57595"/>
    </ligand>
</feature>
<dbReference type="EC" id="6.1.1.21" evidence="10"/>
<evidence type="ECO:0000313" key="13">
    <source>
        <dbReference type="EMBL" id="RAJ73993.1"/>
    </source>
</evidence>
<evidence type="ECO:0000256" key="9">
    <source>
        <dbReference type="ARBA" id="ARBA00047639"/>
    </source>
</evidence>
<dbReference type="SUPFAM" id="SSF52954">
    <property type="entry name" value="Class II aaRS ABD-related"/>
    <property type="match status" value="1"/>
</dbReference>
<dbReference type="AlphaFoldDB" id="A0A327VTV6"/>
<feature type="binding site" evidence="11">
    <location>
        <position position="141"/>
    </location>
    <ligand>
        <name>L-histidine</name>
        <dbReference type="ChEBI" id="CHEBI:57595"/>
    </ligand>
</feature>
<dbReference type="GO" id="GO:0006427">
    <property type="term" value="P:histidyl-tRNA aminoacylation"/>
    <property type="evidence" value="ECO:0007669"/>
    <property type="project" value="UniProtKB-UniRule"/>
</dbReference>
<evidence type="ECO:0000256" key="11">
    <source>
        <dbReference type="PIRSR" id="PIRSR001549-1"/>
    </source>
</evidence>
<comment type="similarity">
    <text evidence="1 10">Belongs to the class-II aminoacyl-tRNA synthetase family.</text>
</comment>
<comment type="subcellular location">
    <subcellularLocation>
        <location evidence="10">Cytoplasm</location>
    </subcellularLocation>
</comment>
<feature type="binding site" evidence="11">
    <location>
        <begin position="97"/>
        <end position="99"/>
    </location>
    <ligand>
        <name>L-histidine</name>
        <dbReference type="ChEBI" id="CHEBI:57595"/>
    </ligand>
</feature>
<reference evidence="13 14" key="1">
    <citation type="submission" date="2018-06" db="EMBL/GenBank/DDBJ databases">
        <title>Genomic Encyclopedia of Archaeal and Bacterial Type Strains, Phase II (KMG-II): from individual species to whole genera.</title>
        <authorList>
            <person name="Goeker M."/>
        </authorList>
    </citation>
    <scope>NUCLEOTIDE SEQUENCE [LARGE SCALE GENOMIC DNA]</scope>
    <source>
        <strain evidence="13 14">DSM 29821</strain>
    </source>
</reference>
<dbReference type="GO" id="GO:0005737">
    <property type="term" value="C:cytoplasm"/>
    <property type="evidence" value="ECO:0007669"/>
    <property type="project" value="UniProtKB-SubCell"/>
</dbReference>
<dbReference type="InterPro" id="IPR004516">
    <property type="entry name" value="HisRS/HisZ"/>
</dbReference>
<keyword evidence="6 10" id="KW-0067">ATP-binding</keyword>
<organism evidence="13 14">
    <name type="scientific">Chitinophaga dinghuensis</name>
    <dbReference type="NCBI Taxonomy" id="1539050"/>
    <lineage>
        <taxon>Bacteria</taxon>
        <taxon>Pseudomonadati</taxon>
        <taxon>Bacteroidota</taxon>
        <taxon>Chitinophagia</taxon>
        <taxon>Chitinophagales</taxon>
        <taxon>Chitinophagaceae</taxon>
        <taxon>Chitinophaga</taxon>
    </lineage>
</organism>
<dbReference type="SUPFAM" id="SSF55681">
    <property type="entry name" value="Class II aaRS and biotin synthetases"/>
    <property type="match status" value="1"/>
</dbReference>
<comment type="catalytic activity">
    <reaction evidence="9 10">
        <text>tRNA(His) + L-histidine + ATP = L-histidyl-tRNA(His) + AMP + diphosphate + H(+)</text>
        <dbReference type="Rhea" id="RHEA:17313"/>
        <dbReference type="Rhea" id="RHEA-COMP:9665"/>
        <dbReference type="Rhea" id="RHEA-COMP:9689"/>
        <dbReference type="ChEBI" id="CHEBI:15378"/>
        <dbReference type="ChEBI" id="CHEBI:30616"/>
        <dbReference type="ChEBI" id="CHEBI:33019"/>
        <dbReference type="ChEBI" id="CHEBI:57595"/>
        <dbReference type="ChEBI" id="CHEBI:78442"/>
        <dbReference type="ChEBI" id="CHEBI:78527"/>
        <dbReference type="ChEBI" id="CHEBI:456215"/>
        <dbReference type="EC" id="6.1.1.21"/>
    </reaction>
</comment>
<dbReference type="PANTHER" id="PTHR11476">
    <property type="entry name" value="HISTIDYL-TRNA SYNTHETASE"/>
    <property type="match status" value="1"/>
</dbReference>
<proteinExistence type="inferred from homology"/>
<feature type="binding site" evidence="11">
    <location>
        <position position="289"/>
    </location>
    <ligand>
        <name>L-histidine</name>
        <dbReference type="ChEBI" id="CHEBI:57595"/>
    </ligand>
</feature>
<dbReference type="Pfam" id="PF03129">
    <property type="entry name" value="HGTP_anticodon"/>
    <property type="match status" value="1"/>
</dbReference>
<dbReference type="InterPro" id="IPR015807">
    <property type="entry name" value="His-tRNA-ligase"/>
</dbReference>
<name>A0A327VTV6_9BACT</name>
<dbReference type="RefSeq" id="WP_211324036.1">
    <property type="nucleotide sequence ID" value="NZ_QLMA01000011.1"/>
</dbReference>